<evidence type="ECO:0000256" key="11">
    <source>
        <dbReference type="ARBA" id="ARBA00023136"/>
    </source>
</evidence>
<dbReference type="GO" id="GO:0020037">
    <property type="term" value="F:heme binding"/>
    <property type="evidence" value="ECO:0007669"/>
    <property type="project" value="TreeGrafter"/>
</dbReference>
<evidence type="ECO:0000313" key="16">
    <source>
        <dbReference type="Proteomes" id="UP000198634"/>
    </source>
</evidence>
<keyword evidence="8" id="KW-0249">Electron transport</keyword>
<dbReference type="SMART" id="SM00867">
    <property type="entry name" value="YceI"/>
    <property type="match status" value="1"/>
</dbReference>
<dbReference type="InterPro" id="IPR011577">
    <property type="entry name" value="Cyt_b561_bac/Ni-Hgenase"/>
</dbReference>
<evidence type="ECO:0000256" key="3">
    <source>
        <dbReference type="ARBA" id="ARBA00022448"/>
    </source>
</evidence>
<proteinExistence type="inferred from homology"/>
<comment type="similarity">
    <text evidence="12">Belongs to the cytochrome b561 family.</text>
</comment>
<dbReference type="InterPro" id="IPR036761">
    <property type="entry name" value="TTHA0802/YceI-like_sf"/>
</dbReference>
<comment type="cofactor">
    <cofactor evidence="1">
        <name>heme b</name>
        <dbReference type="ChEBI" id="CHEBI:60344"/>
    </cofactor>
</comment>
<dbReference type="Gene3D" id="2.40.128.110">
    <property type="entry name" value="Lipid/polyisoprenoid-binding, YceI-like"/>
    <property type="match status" value="1"/>
</dbReference>
<evidence type="ECO:0000256" key="13">
    <source>
        <dbReference type="SAM" id="Phobius"/>
    </source>
</evidence>
<keyword evidence="9 13" id="KW-1133">Transmembrane helix</keyword>
<gene>
    <name evidence="15" type="ORF">SAMN04488092_11046</name>
</gene>
<comment type="subcellular location">
    <subcellularLocation>
        <location evidence="2">Cell membrane</location>
        <topology evidence="2">Multi-pass membrane protein</topology>
    </subcellularLocation>
</comment>
<feature type="domain" description="Lipid/polyisoprenoid-binding YceI-like" evidence="14">
    <location>
        <begin position="249"/>
        <end position="404"/>
    </location>
</feature>
<keyword evidence="10" id="KW-0408">Iron</keyword>
<keyword evidence="5" id="KW-0349">Heme</keyword>
<sequence>MPLTNTATRYGAVTKTFHWLSALLIFTAFPLGWLASSLAERIADPAISSTDIDLARATTLFSLHKTIGVSLFTVAILRILWTLAQPKPGLLNGDERTEAWLAETVHWLLYGSLVLVPLTGWIHHAAADGFAPIWWPFGQSLPFIPKSPSLSELFSTLHFVFQLVLAGAIALHVAGALKHHLIERDATLRRMLFSGTSGMPTTAQPSHLVSVLSALVIWAGALGAGGAAGLFSPHTPPATTAALQAVESDWQVENGTLSLTATQLGHPVTGSFADWTASITYAEDLTADRNGAVKVTVSIPSLTLGSVTAQAMGPDYFDADSFVTAVFEADILRDGDDLRADGTLTIKDHSVPISLPFVLDVQDDTATASGQVTLDRRAFGIGAKVEDEGTLAFSVLVEFTLVAHKAP</sequence>
<evidence type="ECO:0000256" key="4">
    <source>
        <dbReference type="ARBA" id="ARBA00022475"/>
    </source>
</evidence>
<dbReference type="OrthoDB" id="1247465at2"/>
<keyword evidence="7" id="KW-0479">Metal-binding</keyword>
<dbReference type="InterPro" id="IPR052168">
    <property type="entry name" value="Cytochrome_b561_oxidase"/>
</dbReference>
<keyword evidence="4" id="KW-1003">Cell membrane</keyword>
<feature type="transmembrane region" description="Helical" evidence="13">
    <location>
        <begin position="60"/>
        <end position="81"/>
    </location>
</feature>
<dbReference type="EMBL" id="FOEP01000010">
    <property type="protein sequence ID" value="SEQ64818.1"/>
    <property type="molecule type" value="Genomic_DNA"/>
</dbReference>
<evidence type="ECO:0000256" key="5">
    <source>
        <dbReference type="ARBA" id="ARBA00022617"/>
    </source>
</evidence>
<dbReference type="Pfam" id="PF04264">
    <property type="entry name" value="YceI"/>
    <property type="match status" value="1"/>
</dbReference>
<keyword evidence="6 13" id="KW-0812">Transmembrane</keyword>
<reference evidence="15 16" key="1">
    <citation type="submission" date="2016-10" db="EMBL/GenBank/DDBJ databases">
        <authorList>
            <person name="de Groot N.N."/>
        </authorList>
    </citation>
    <scope>NUCLEOTIDE SEQUENCE [LARGE SCALE GENOMIC DNA]</scope>
    <source>
        <strain evidence="15 16">DSM 22007</strain>
    </source>
</reference>
<evidence type="ECO:0000256" key="2">
    <source>
        <dbReference type="ARBA" id="ARBA00004651"/>
    </source>
</evidence>
<dbReference type="InterPro" id="IPR007372">
    <property type="entry name" value="Lipid/polyisoprenoid-bd_YceI"/>
</dbReference>
<evidence type="ECO:0000256" key="6">
    <source>
        <dbReference type="ARBA" id="ARBA00022692"/>
    </source>
</evidence>
<evidence type="ECO:0000256" key="9">
    <source>
        <dbReference type="ARBA" id="ARBA00022989"/>
    </source>
</evidence>
<feature type="transmembrane region" description="Helical" evidence="13">
    <location>
        <begin position="208"/>
        <end position="231"/>
    </location>
</feature>
<keyword evidence="11 13" id="KW-0472">Membrane</keyword>
<evidence type="ECO:0000256" key="10">
    <source>
        <dbReference type="ARBA" id="ARBA00023004"/>
    </source>
</evidence>
<accession>A0A1H9HRC0</accession>
<dbReference type="STRING" id="657014.SAMN04488092_11046"/>
<evidence type="ECO:0000256" key="12">
    <source>
        <dbReference type="ARBA" id="ARBA00037975"/>
    </source>
</evidence>
<dbReference type="GO" id="GO:0022904">
    <property type="term" value="P:respiratory electron transport chain"/>
    <property type="evidence" value="ECO:0007669"/>
    <property type="project" value="InterPro"/>
</dbReference>
<dbReference type="InterPro" id="IPR016174">
    <property type="entry name" value="Di-haem_cyt_TM"/>
</dbReference>
<name>A0A1H9HRC0_9RHOB</name>
<dbReference type="RefSeq" id="WP_090270358.1">
    <property type="nucleotide sequence ID" value="NZ_FOEP01000010.1"/>
</dbReference>
<evidence type="ECO:0000256" key="1">
    <source>
        <dbReference type="ARBA" id="ARBA00001970"/>
    </source>
</evidence>
<dbReference type="SUPFAM" id="SSF101874">
    <property type="entry name" value="YceI-like"/>
    <property type="match status" value="1"/>
</dbReference>
<dbReference type="GO" id="GO:0005886">
    <property type="term" value="C:plasma membrane"/>
    <property type="evidence" value="ECO:0007669"/>
    <property type="project" value="UniProtKB-SubCell"/>
</dbReference>
<evidence type="ECO:0000256" key="7">
    <source>
        <dbReference type="ARBA" id="ARBA00022723"/>
    </source>
</evidence>
<dbReference type="Pfam" id="PF01292">
    <property type="entry name" value="Ni_hydr_CYTB"/>
    <property type="match status" value="1"/>
</dbReference>
<keyword evidence="16" id="KW-1185">Reference proteome</keyword>
<evidence type="ECO:0000256" key="8">
    <source>
        <dbReference type="ARBA" id="ARBA00022982"/>
    </source>
</evidence>
<keyword evidence="3" id="KW-0813">Transport</keyword>
<organism evidence="15 16">
    <name type="scientific">Thalassovita taeanensis</name>
    <dbReference type="NCBI Taxonomy" id="657014"/>
    <lineage>
        <taxon>Bacteria</taxon>
        <taxon>Pseudomonadati</taxon>
        <taxon>Pseudomonadota</taxon>
        <taxon>Alphaproteobacteria</taxon>
        <taxon>Rhodobacterales</taxon>
        <taxon>Roseobacteraceae</taxon>
        <taxon>Thalassovita</taxon>
    </lineage>
</organism>
<dbReference type="GO" id="GO:0009055">
    <property type="term" value="F:electron transfer activity"/>
    <property type="evidence" value="ECO:0007669"/>
    <property type="project" value="InterPro"/>
</dbReference>
<dbReference type="AlphaFoldDB" id="A0A1H9HRC0"/>
<dbReference type="GO" id="GO:0046872">
    <property type="term" value="F:metal ion binding"/>
    <property type="evidence" value="ECO:0007669"/>
    <property type="project" value="UniProtKB-KW"/>
</dbReference>
<dbReference type="PANTHER" id="PTHR30529:SF1">
    <property type="entry name" value="CYTOCHROME B561 HOMOLOG 2"/>
    <property type="match status" value="1"/>
</dbReference>
<dbReference type="SUPFAM" id="SSF81342">
    <property type="entry name" value="Transmembrane di-heme cytochromes"/>
    <property type="match status" value="1"/>
</dbReference>
<feature type="transmembrane region" description="Helical" evidence="13">
    <location>
        <begin position="159"/>
        <end position="181"/>
    </location>
</feature>
<evidence type="ECO:0000313" key="15">
    <source>
        <dbReference type="EMBL" id="SEQ64818.1"/>
    </source>
</evidence>
<protein>
    <submittedName>
        <fullName evidence="15">Cytochrome b561</fullName>
    </submittedName>
</protein>
<dbReference type="Gene3D" id="1.20.950.20">
    <property type="entry name" value="Transmembrane di-heme cytochromes, Chain C"/>
    <property type="match status" value="1"/>
</dbReference>
<evidence type="ECO:0000259" key="14">
    <source>
        <dbReference type="SMART" id="SM00867"/>
    </source>
</evidence>
<dbReference type="Proteomes" id="UP000198634">
    <property type="component" value="Unassembled WGS sequence"/>
</dbReference>
<dbReference type="PANTHER" id="PTHR30529">
    <property type="entry name" value="CYTOCHROME B561"/>
    <property type="match status" value="1"/>
</dbReference>
<feature type="transmembrane region" description="Helical" evidence="13">
    <location>
        <begin position="20"/>
        <end position="39"/>
    </location>
</feature>